<dbReference type="EMBL" id="JABVED010000008">
    <property type="protein sequence ID" value="MBC6448642.1"/>
    <property type="molecule type" value="Genomic_DNA"/>
</dbReference>
<dbReference type="PROSITE" id="PS51986">
    <property type="entry name" value="GS_BETA_GRASP"/>
    <property type="match status" value="1"/>
</dbReference>
<gene>
    <name evidence="9" type="ORF">GPZ80_15810</name>
</gene>
<dbReference type="Gene3D" id="3.30.590.10">
    <property type="entry name" value="Glutamine synthetase/guanido kinase, catalytic domain"/>
    <property type="match status" value="1"/>
</dbReference>
<protein>
    <submittedName>
        <fullName evidence="9">Glutamine synthetase</fullName>
    </submittedName>
</protein>
<feature type="domain" description="GS catalytic" evidence="8">
    <location>
        <begin position="160"/>
        <end position="516"/>
    </location>
</feature>
<evidence type="ECO:0000256" key="1">
    <source>
        <dbReference type="ARBA" id="ARBA00009897"/>
    </source>
</evidence>
<reference evidence="9 10" key="1">
    <citation type="submission" date="2020-06" db="EMBL/GenBank/DDBJ databases">
        <title>Actinokineospora xiongansis sp. nov., isolated from soil of Baiyangdian.</title>
        <authorList>
            <person name="Zhang X."/>
        </authorList>
    </citation>
    <scope>NUCLEOTIDE SEQUENCE [LARGE SCALE GENOMIC DNA]</scope>
    <source>
        <strain evidence="9 10">HBU206404</strain>
    </source>
</reference>
<evidence type="ECO:0000256" key="4">
    <source>
        <dbReference type="ARBA" id="ARBA00022840"/>
    </source>
</evidence>
<dbReference type="Gene3D" id="3.10.20.70">
    <property type="entry name" value="Glutamine synthetase, N-terminal domain"/>
    <property type="match status" value="1"/>
</dbReference>
<comment type="similarity">
    <text evidence="1 5 6">Belongs to the glutamine synthetase family.</text>
</comment>
<feature type="domain" description="GS beta-grasp" evidence="7">
    <location>
        <begin position="51"/>
        <end position="153"/>
    </location>
</feature>
<evidence type="ECO:0000259" key="7">
    <source>
        <dbReference type="PROSITE" id="PS51986"/>
    </source>
</evidence>
<keyword evidence="2" id="KW-0436">Ligase</keyword>
<dbReference type="Proteomes" id="UP000734823">
    <property type="component" value="Unassembled WGS sequence"/>
</dbReference>
<dbReference type="InterPro" id="IPR014746">
    <property type="entry name" value="Gln_synth/guanido_kin_cat_dom"/>
</dbReference>
<dbReference type="SUPFAM" id="SSF55931">
    <property type="entry name" value="Glutamine synthetase/guanido kinase"/>
    <property type="match status" value="1"/>
</dbReference>
<dbReference type="InterPro" id="IPR036651">
    <property type="entry name" value="Gln_synt_N_sf"/>
</dbReference>
<keyword evidence="3" id="KW-0547">Nucleotide-binding</keyword>
<keyword evidence="10" id="KW-1185">Reference proteome</keyword>
<evidence type="ECO:0000256" key="3">
    <source>
        <dbReference type="ARBA" id="ARBA00022741"/>
    </source>
</evidence>
<evidence type="ECO:0000256" key="5">
    <source>
        <dbReference type="PROSITE-ProRule" id="PRU01330"/>
    </source>
</evidence>
<accession>A0ABR7L8J8</accession>
<comment type="caution">
    <text evidence="9">The sequence shown here is derived from an EMBL/GenBank/DDBJ whole genome shotgun (WGS) entry which is preliminary data.</text>
</comment>
<dbReference type="Pfam" id="PF00120">
    <property type="entry name" value="Gln-synt_C"/>
    <property type="match status" value="1"/>
</dbReference>
<dbReference type="SUPFAM" id="SSF54368">
    <property type="entry name" value="Glutamine synthetase, N-terminal domain"/>
    <property type="match status" value="1"/>
</dbReference>
<evidence type="ECO:0000259" key="8">
    <source>
        <dbReference type="PROSITE" id="PS51987"/>
    </source>
</evidence>
<evidence type="ECO:0000313" key="10">
    <source>
        <dbReference type="Proteomes" id="UP000734823"/>
    </source>
</evidence>
<dbReference type="InterPro" id="IPR008147">
    <property type="entry name" value="Gln_synt_N"/>
</dbReference>
<dbReference type="PROSITE" id="PS51987">
    <property type="entry name" value="GS_CATALYTIC"/>
    <property type="match status" value="1"/>
</dbReference>
<name>A0ABR7L8J8_9PSEU</name>
<evidence type="ECO:0000256" key="6">
    <source>
        <dbReference type="RuleBase" id="RU000384"/>
    </source>
</evidence>
<evidence type="ECO:0000256" key="2">
    <source>
        <dbReference type="ARBA" id="ARBA00022598"/>
    </source>
</evidence>
<keyword evidence="4" id="KW-0067">ATP-binding</keyword>
<dbReference type="PANTHER" id="PTHR43785">
    <property type="entry name" value="GAMMA-GLUTAMYLPUTRESCINE SYNTHETASE"/>
    <property type="match status" value="1"/>
</dbReference>
<organism evidence="9 10">
    <name type="scientific">Actinokineospora xionganensis</name>
    <dbReference type="NCBI Taxonomy" id="2684470"/>
    <lineage>
        <taxon>Bacteria</taxon>
        <taxon>Bacillati</taxon>
        <taxon>Actinomycetota</taxon>
        <taxon>Actinomycetes</taxon>
        <taxon>Pseudonocardiales</taxon>
        <taxon>Pseudonocardiaceae</taxon>
        <taxon>Actinokineospora</taxon>
    </lineage>
</organism>
<dbReference type="PANTHER" id="PTHR43785:SF12">
    <property type="entry name" value="TYPE-1 GLUTAMINE SYNTHETASE 2"/>
    <property type="match status" value="1"/>
</dbReference>
<proteinExistence type="inferred from homology"/>
<evidence type="ECO:0000313" key="9">
    <source>
        <dbReference type="EMBL" id="MBC6448642.1"/>
    </source>
</evidence>
<sequence length="516" mass="55497">MAWPRSPKGQGATVSETYLTSATGSVDFVARHGLWTDAQREAAAEVLARLESLEFVRVVFGDPHGIARSKVISAPVFATVLRNGMDFSPGPFVFDTGHAVAIDFFASGGGIGVDELTGAGDFIVVPDPTTFRVLPHTGRPTGWVIGDEYLRDGTPHPLSSRAALRRQVDALAARDLEFVVGLEVEWYLTRFTDGGRPKRIGGFGVQGEPPTVEAVNGGYQFNSDSLLDAVMPVIDPVLEALVALGLPLRGIEHESGPGQLEFTFNPMPGLAAADAMLLLRTITKQVLARSGHHASFMALPALDGFDPSGWHLHQSLAQRSTGRNLFTAEPGGSALSPMGMAYLGGLIEHAGASSLLCVPTVNGYRRMREGFSLSPDRVAWCTENRGAFLRVLGAHGDAASHVENRIGEPTANPYLYLVGQVSAGVDGVDRTLDPGPPAADPHAGTAAALPRQLDEALETFAESRFYQTVLGSELHRCLSALKASEWARYEQWLAKVEPTQDDDVTEWEHREYFGTF</sequence>
<dbReference type="InterPro" id="IPR008146">
    <property type="entry name" value="Gln_synth_cat_dom"/>
</dbReference>
<dbReference type="SMART" id="SM01230">
    <property type="entry name" value="Gln-synt_C"/>
    <property type="match status" value="1"/>
</dbReference>